<evidence type="ECO:0000259" key="1">
    <source>
        <dbReference type="Pfam" id="PF04149"/>
    </source>
</evidence>
<feature type="domain" description="DUF397" evidence="1">
    <location>
        <begin position="11"/>
        <end position="62"/>
    </location>
</feature>
<name>A0A3A9VZX4_9ACTN</name>
<keyword evidence="4" id="KW-1185">Reference proteome</keyword>
<organism evidence="2 5">
    <name type="scientific">Streptomyces radicis</name>
    <dbReference type="NCBI Taxonomy" id="1750517"/>
    <lineage>
        <taxon>Bacteria</taxon>
        <taxon>Bacillati</taxon>
        <taxon>Actinomycetota</taxon>
        <taxon>Actinomycetes</taxon>
        <taxon>Kitasatosporales</taxon>
        <taxon>Streptomycetaceae</taxon>
        <taxon>Streptomyces</taxon>
    </lineage>
</organism>
<dbReference type="Proteomes" id="UP000275024">
    <property type="component" value="Unassembled WGS sequence"/>
</dbReference>
<evidence type="ECO:0000313" key="3">
    <source>
        <dbReference type="EMBL" id="RKN18580.1"/>
    </source>
</evidence>
<dbReference type="InterPro" id="IPR007278">
    <property type="entry name" value="DUF397"/>
</dbReference>
<evidence type="ECO:0000313" key="5">
    <source>
        <dbReference type="Proteomes" id="UP000275024"/>
    </source>
</evidence>
<evidence type="ECO:0000313" key="2">
    <source>
        <dbReference type="EMBL" id="RKN06250.1"/>
    </source>
</evidence>
<dbReference type="EMBL" id="RBDX01000021">
    <property type="protein sequence ID" value="RKN06250.1"/>
    <property type="molecule type" value="Genomic_DNA"/>
</dbReference>
<dbReference type="OrthoDB" id="4323652at2"/>
<accession>A0A3A9VZX4</accession>
<gene>
    <name evidence="3" type="ORF">D7318_21215</name>
    <name evidence="2" type="ORF">D7319_22355</name>
</gene>
<comment type="caution">
    <text evidence="2">The sequence shown here is derived from an EMBL/GenBank/DDBJ whole genome shotgun (WGS) entry which is preliminary data.</text>
</comment>
<protein>
    <submittedName>
        <fullName evidence="2">DUF397 domain-containing protein</fullName>
    </submittedName>
</protein>
<dbReference type="Pfam" id="PF04149">
    <property type="entry name" value="DUF397"/>
    <property type="match status" value="1"/>
</dbReference>
<sequence>MSTVELPHDTTQWFKSSYSNGNIDCVEVADLGGAVGTRDSKRQNSPVLANSREGWRAFVAAVADGEFGA</sequence>
<dbReference type="EMBL" id="RBDY01000018">
    <property type="protein sequence ID" value="RKN18580.1"/>
    <property type="molecule type" value="Genomic_DNA"/>
</dbReference>
<proteinExistence type="predicted"/>
<evidence type="ECO:0000313" key="4">
    <source>
        <dbReference type="Proteomes" id="UP000268652"/>
    </source>
</evidence>
<dbReference type="Proteomes" id="UP000268652">
    <property type="component" value="Unassembled WGS sequence"/>
</dbReference>
<dbReference type="RefSeq" id="WP_120698722.1">
    <property type="nucleotide sequence ID" value="NZ_RBDX01000021.1"/>
</dbReference>
<reference evidence="4 5" key="1">
    <citation type="submission" date="2018-09" db="EMBL/GenBank/DDBJ databases">
        <title>Streptomyces sp. nov. DS1-2, an endophytic actinomycete isolated from roots of Dendrobium scabrilingue.</title>
        <authorList>
            <person name="Kuncharoen N."/>
            <person name="Kudo T."/>
            <person name="Ohkuma M."/>
            <person name="Yuki M."/>
            <person name="Tanasupawat S."/>
        </authorList>
    </citation>
    <scope>NUCLEOTIDE SEQUENCE [LARGE SCALE GENOMIC DNA]</scope>
    <source>
        <strain evidence="2 5">AZ1-7</strain>
        <strain evidence="3 4">DS1-2</strain>
    </source>
</reference>
<dbReference type="AlphaFoldDB" id="A0A3A9VZX4"/>